<dbReference type="EMBL" id="SSTE01007195">
    <property type="protein sequence ID" value="KAA0057510.1"/>
    <property type="molecule type" value="Genomic_DNA"/>
</dbReference>
<sequence>MSTSTRAPRHVWTKEEKGTLAECLMELVSMGGWKSDNGAFRPVVSCSEGTPKQTVSVLRRTYVFSHDRVMGRLIETFADVASNEPGGYEGFDMSDGNKEFLSVYNQGKIDMSQDNVRGSQPSRASEGKTRSSVSKRKKGS</sequence>
<dbReference type="AlphaFoldDB" id="A0A5D3D556"/>
<dbReference type="Proteomes" id="UP000321393">
    <property type="component" value="Unassembled WGS sequence"/>
</dbReference>
<protein>
    <submittedName>
        <fullName evidence="3">Retrotransposon protein</fullName>
    </submittedName>
</protein>
<reference evidence="4 5" key="1">
    <citation type="submission" date="2019-08" db="EMBL/GenBank/DDBJ databases">
        <title>Draft genome sequences of two oriental melons (Cucumis melo L. var makuwa).</title>
        <authorList>
            <person name="Kwon S.-Y."/>
        </authorList>
    </citation>
    <scope>NUCLEOTIDE SEQUENCE [LARGE SCALE GENOMIC DNA]</scope>
    <source>
        <strain evidence="5">cv. Chang Bougi</strain>
        <strain evidence="4">cv. SW 3</strain>
        <tissue evidence="3">Leaf</tissue>
    </source>
</reference>
<name>A0A5D3D556_CUCMM</name>
<evidence type="ECO:0000313" key="5">
    <source>
        <dbReference type="Proteomes" id="UP000321947"/>
    </source>
</evidence>
<evidence type="ECO:0000313" key="3">
    <source>
        <dbReference type="EMBL" id="TYK18664.1"/>
    </source>
</evidence>
<dbReference type="EMBL" id="SSTD01007575">
    <property type="protein sequence ID" value="TYK18664.1"/>
    <property type="molecule type" value="Genomic_DNA"/>
</dbReference>
<evidence type="ECO:0000313" key="2">
    <source>
        <dbReference type="EMBL" id="KAA0057510.1"/>
    </source>
</evidence>
<feature type="compositionally biased region" description="Polar residues" evidence="1">
    <location>
        <begin position="112"/>
        <end position="123"/>
    </location>
</feature>
<proteinExistence type="predicted"/>
<evidence type="ECO:0000313" key="4">
    <source>
        <dbReference type="Proteomes" id="UP000321393"/>
    </source>
</evidence>
<dbReference type="OrthoDB" id="618098at2759"/>
<gene>
    <name evidence="3" type="ORF">E5676_scaffold8434G00010</name>
    <name evidence="2" type="ORF">E6C27_scaffold280G003990</name>
</gene>
<dbReference type="Proteomes" id="UP000321947">
    <property type="component" value="Unassembled WGS sequence"/>
</dbReference>
<evidence type="ECO:0000256" key="1">
    <source>
        <dbReference type="SAM" id="MobiDB-lite"/>
    </source>
</evidence>
<feature type="region of interest" description="Disordered" evidence="1">
    <location>
        <begin position="109"/>
        <end position="140"/>
    </location>
</feature>
<accession>A0A5D3D556</accession>
<comment type="caution">
    <text evidence="3">The sequence shown here is derived from an EMBL/GenBank/DDBJ whole genome shotgun (WGS) entry which is preliminary data.</text>
</comment>
<organism evidence="3 5">
    <name type="scientific">Cucumis melo var. makuwa</name>
    <name type="common">Oriental melon</name>
    <dbReference type="NCBI Taxonomy" id="1194695"/>
    <lineage>
        <taxon>Eukaryota</taxon>
        <taxon>Viridiplantae</taxon>
        <taxon>Streptophyta</taxon>
        <taxon>Embryophyta</taxon>
        <taxon>Tracheophyta</taxon>
        <taxon>Spermatophyta</taxon>
        <taxon>Magnoliopsida</taxon>
        <taxon>eudicotyledons</taxon>
        <taxon>Gunneridae</taxon>
        <taxon>Pentapetalae</taxon>
        <taxon>rosids</taxon>
        <taxon>fabids</taxon>
        <taxon>Cucurbitales</taxon>
        <taxon>Cucurbitaceae</taxon>
        <taxon>Benincaseae</taxon>
        <taxon>Cucumis</taxon>
    </lineage>
</organism>